<dbReference type="FunFam" id="3.30.1390.20:FF:000001">
    <property type="entry name" value="50S ribosomal protein L30"/>
    <property type="match status" value="1"/>
</dbReference>
<comment type="similarity">
    <text evidence="1 5 6">Belongs to the universal ribosomal protein uL30 family.</text>
</comment>
<comment type="subunit">
    <text evidence="2 5">Part of the 50S ribosomal subunit.</text>
</comment>
<dbReference type="InterPro" id="IPR036919">
    <property type="entry name" value="Ribo_uL30_ferredoxin-like_sf"/>
</dbReference>
<organism evidence="8 9">
    <name type="scientific">Sporomusa termitida</name>
    <dbReference type="NCBI Taxonomy" id="2377"/>
    <lineage>
        <taxon>Bacteria</taxon>
        <taxon>Bacillati</taxon>
        <taxon>Bacillota</taxon>
        <taxon>Negativicutes</taxon>
        <taxon>Selenomonadales</taxon>
        <taxon>Sporomusaceae</taxon>
        <taxon>Sporomusa</taxon>
    </lineage>
</organism>
<evidence type="ECO:0000256" key="3">
    <source>
        <dbReference type="ARBA" id="ARBA00022980"/>
    </source>
</evidence>
<dbReference type="GO" id="GO:0022625">
    <property type="term" value="C:cytosolic large ribosomal subunit"/>
    <property type="evidence" value="ECO:0007669"/>
    <property type="project" value="TreeGrafter"/>
</dbReference>
<dbReference type="CDD" id="cd01658">
    <property type="entry name" value="Ribosomal_L30"/>
    <property type="match status" value="1"/>
</dbReference>
<accession>A0A517DNE9</accession>
<dbReference type="InterPro" id="IPR005996">
    <property type="entry name" value="Ribosomal_uL30_bac-type"/>
</dbReference>
<dbReference type="InterPro" id="IPR016082">
    <property type="entry name" value="Ribosomal_uL30_ferredoxin-like"/>
</dbReference>
<dbReference type="PROSITE" id="PS00634">
    <property type="entry name" value="RIBOSOMAL_L30"/>
    <property type="match status" value="1"/>
</dbReference>
<evidence type="ECO:0000256" key="5">
    <source>
        <dbReference type="HAMAP-Rule" id="MF_01371"/>
    </source>
</evidence>
<dbReference type="PIRSF" id="PIRSF002211">
    <property type="entry name" value="Ribosomal_L30_bac-type"/>
    <property type="match status" value="1"/>
</dbReference>
<dbReference type="RefSeq" id="WP_144348547.1">
    <property type="nucleotide sequence ID" value="NZ_CP036259.1"/>
</dbReference>
<dbReference type="Gene3D" id="3.30.1390.20">
    <property type="entry name" value="Ribosomal protein L30, ferredoxin-like fold domain"/>
    <property type="match status" value="1"/>
</dbReference>
<evidence type="ECO:0000256" key="4">
    <source>
        <dbReference type="ARBA" id="ARBA00023274"/>
    </source>
</evidence>
<keyword evidence="3 5" id="KW-0689">Ribosomal protein</keyword>
<evidence type="ECO:0000313" key="9">
    <source>
        <dbReference type="Proteomes" id="UP000320776"/>
    </source>
</evidence>
<reference evidence="8 9" key="1">
    <citation type="submission" date="2019-02" db="EMBL/GenBank/DDBJ databases">
        <title>Closed genome of Sporomusa termitida DSM 4440.</title>
        <authorList>
            <person name="Poehlein A."/>
            <person name="Daniel R."/>
        </authorList>
    </citation>
    <scope>NUCLEOTIDE SEQUENCE [LARGE SCALE GENOMIC DNA]</scope>
    <source>
        <strain evidence="8 9">DSM 4440</strain>
    </source>
</reference>
<sequence length="61" mass="6632">MAKLKITLTRSLIGRPEDQRATVAALGLRKTNSTVVKEDSAAIKGMVRKVEHLVTVETVAE</sequence>
<dbReference type="KEGG" id="sted:SPTER_00760"/>
<keyword evidence="9" id="KW-1185">Reference proteome</keyword>
<dbReference type="Pfam" id="PF00327">
    <property type="entry name" value="Ribosomal_L30"/>
    <property type="match status" value="1"/>
</dbReference>
<evidence type="ECO:0000256" key="1">
    <source>
        <dbReference type="ARBA" id="ARBA00007594"/>
    </source>
</evidence>
<dbReference type="Proteomes" id="UP000320776">
    <property type="component" value="Chromosome"/>
</dbReference>
<dbReference type="SUPFAM" id="SSF55129">
    <property type="entry name" value="Ribosomal protein L30p/L7e"/>
    <property type="match status" value="1"/>
</dbReference>
<feature type="domain" description="Large ribosomal subunit protein uL30-like ferredoxin-like fold" evidence="7">
    <location>
        <begin position="4"/>
        <end position="54"/>
    </location>
</feature>
<dbReference type="EMBL" id="CP036259">
    <property type="protein sequence ID" value="QDR78827.1"/>
    <property type="molecule type" value="Genomic_DNA"/>
</dbReference>
<dbReference type="HAMAP" id="MF_01371_B">
    <property type="entry name" value="Ribosomal_uL30_B"/>
    <property type="match status" value="1"/>
</dbReference>
<gene>
    <name evidence="5 8" type="primary">rpmD</name>
    <name evidence="8" type="ORF">SPTER_00760</name>
</gene>
<dbReference type="PANTHER" id="PTHR15892:SF2">
    <property type="entry name" value="LARGE RIBOSOMAL SUBUNIT PROTEIN UL30M"/>
    <property type="match status" value="1"/>
</dbReference>
<evidence type="ECO:0000259" key="7">
    <source>
        <dbReference type="Pfam" id="PF00327"/>
    </source>
</evidence>
<evidence type="ECO:0000256" key="6">
    <source>
        <dbReference type="RuleBase" id="RU003734"/>
    </source>
</evidence>
<dbReference type="InterPro" id="IPR018038">
    <property type="entry name" value="Ribosomal_uL30_CS"/>
</dbReference>
<dbReference type="NCBIfam" id="TIGR01308">
    <property type="entry name" value="rpmD_bact"/>
    <property type="match status" value="1"/>
</dbReference>
<dbReference type="OrthoDB" id="9812790at2"/>
<evidence type="ECO:0000256" key="2">
    <source>
        <dbReference type="ARBA" id="ARBA00011838"/>
    </source>
</evidence>
<name>A0A517DNE9_9FIRM</name>
<dbReference type="PANTHER" id="PTHR15892">
    <property type="entry name" value="MITOCHONDRIAL RIBOSOMAL PROTEIN L30"/>
    <property type="match status" value="1"/>
</dbReference>
<protein>
    <recommendedName>
        <fullName evidence="5">Large ribosomal subunit protein uL30</fullName>
    </recommendedName>
</protein>
<dbReference type="GO" id="GO:0003735">
    <property type="term" value="F:structural constituent of ribosome"/>
    <property type="evidence" value="ECO:0007669"/>
    <property type="project" value="InterPro"/>
</dbReference>
<dbReference type="AlphaFoldDB" id="A0A517DNE9"/>
<dbReference type="GO" id="GO:0006412">
    <property type="term" value="P:translation"/>
    <property type="evidence" value="ECO:0007669"/>
    <property type="project" value="UniProtKB-UniRule"/>
</dbReference>
<proteinExistence type="inferred from homology"/>
<keyword evidence="4 5" id="KW-0687">Ribonucleoprotein</keyword>
<evidence type="ECO:0000313" key="8">
    <source>
        <dbReference type="EMBL" id="QDR78827.1"/>
    </source>
</evidence>